<evidence type="ECO:0000259" key="2">
    <source>
        <dbReference type="Pfam" id="PF06259"/>
    </source>
</evidence>
<sequence length="594" mass="62561">MASMLTWQQLRDLKLETLSHAGDGWGAASRHADSGRERIEGEISGPLRKTQESEAAQAAVKRLRRLGDNYHYIQAECGLIRGTLDGLAAELTTQRRALTEALDDAAALGHTVDVNGAVTYPAGGKNEQTGQEYPGGTVYGEDGTFTPGSAAPSSGTNRLYQPGLGDVGGKVEVPNPHYAKAREIANSISLAVLRARSADDRYSAALAKLKAAAGLTVDAKTWADVASDTDSVSSSALPYLADRVPLDKTPAERKDWWDHLSADERDEYLSAFPGLIGGLDGIPATTRDDANRENLKLLIAQLGGRHDDVSKAQLEGMKGIQAKLDAGSNPPMFLLGIGDEGNGRAIVSYGNPDTAKNVSTYVPGLGTALDADFADDTVRRAFQTVKGARKYDQSTASIVWLGYDAPGLAEVASSGNAEKGAPDYRNFMEGVEATNEHKDPHITAIGHSYGSLLVGTAARQHGGIPGADDIVLLGSPGTGAQRADELNVGKGHVFSASAGNDPVTWLPGAHGLLGPAVDTYMDDQRWFGRDPASKEFGAVRIESGDGPLPLYLSGEGPTPAHSGYFDPDRNPSAANNIAKIVAGRSDNVTTEVPR</sequence>
<dbReference type="Pfam" id="PF06259">
    <property type="entry name" value="Abhydrolase_8"/>
    <property type="match status" value="1"/>
</dbReference>
<evidence type="ECO:0000256" key="1">
    <source>
        <dbReference type="SAM" id="MobiDB-lite"/>
    </source>
</evidence>
<keyword evidence="4" id="KW-1185">Reference proteome</keyword>
<dbReference type="Proteomes" id="UP001500124">
    <property type="component" value="Unassembled WGS sequence"/>
</dbReference>
<protein>
    <recommendedName>
        <fullName evidence="2">DUF1023 domain-containing protein</fullName>
    </recommendedName>
</protein>
<name>A0ABP9L448_9ACTN</name>
<proteinExistence type="predicted"/>
<dbReference type="EMBL" id="BAABKC010000080">
    <property type="protein sequence ID" value="GAA5068778.1"/>
    <property type="molecule type" value="Genomic_DNA"/>
</dbReference>
<dbReference type="Gene3D" id="3.40.50.1820">
    <property type="entry name" value="alpha/beta hydrolase"/>
    <property type="match status" value="1"/>
</dbReference>
<evidence type="ECO:0000313" key="3">
    <source>
        <dbReference type="EMBL" id="GAA5068778.1"/>
    </source>
</evidence>
<reference evidence="4" key="1">
    <citation type="journal article" date="2019" name="Int. J. Syst. Evol. Microbiol.">
        <title>The Global Catalogue of Microorganisms (GCM) 10K type strain sequencing project: providing services to taxonomists for standard genome sequencing and annotation.</title>
        <authorList>
            <consortium name="The Broad Institute Genomics Platform"/>
            <consortium name="The Broad Institute Genome Sequencing Center for Infectious Disease"/>
            <person name="Wu L."/>
            <person name="Ma J."/>
        </authorList>
    </citation>
    <scope>NUCLEOTIDE SEQUENCE [LARGE SCALE GENOMIC DNA]</scope>
    <source>
        <strain evidence="4">JCM 18410</strain>
    </source>
</reference>
<evidence type="ECO:0000313" key="4">
    <source>
        <dbReference type="Proteomes" id="UP001500124"/>
    </source>
</evidence>
<accession>A0ABP9L448</accession>
<dbReference type="SUPFAM" id="SSF53474">
    <property type="entry name" value="alpha/beta-Hydrolases"/>
    <property type="match status" value="1"/>
</dbReference>
<dbReference type="InterPro" id="IPR029058">
    <property type="entry name" value="AB_hydrolase_fold"/>
</dbReference>
<feature type="region of interest" description="Disordered" evidence="1">
    <location>
        <begin position="121"/>
        <end position="160"/>
    </location>
</feature>
<comment type="caution">
    <text evidence="3">The sequence shown here is derived from an EMBL/GenBank/DDBJ whole genome shotgun (WGS) entry which is preliminary data.</text>
</comment>
<feature type="domain" description="DUF1023" evidence="2">
    <location>
        <begin position="341"/>
        <end position="507"/>
    </location>
</feature>
<dbReference type="InterPro" id="IPR010427">
    <property type="entry name" value="DUF1023"/>
</dbReference>
<organism evidence="3 4">
    <name type="scientific">Streptomyces similanensis</name>
    <dbReference type="NCBI Taxonomy" id="1274988"/>
    <lineage>
        <taxon>Bacteria</taxon>
        <taxon>Bacillati</taxon>
        <taxon>Actinomycetota</taxon>
        <taxon>Actinomycetes</taxon>
        <taxon>Kitasatosporales</taxon>
        <taxon>Streptomycetaceae</taxon>
        <taxon>Streptomyces</taxon>
    </lineage>
</organism>
<gene>
    <name evidence="3" type="ORF">GCM10023336_52320</name>
</gene>